<gene>
    <name evidence="2" type="ORF">E2562_038717</name>
</gene>
<reference evidence="2 3" key="1">
    <citation type="submission" date="2019-11" db="EMBL/GenBank/DDBJ databases">
        <title>Whole genome sequence of Oryza granulata.</title>
        <authorList>
            <person name="Li W."/>
        </authorList>
    </citation>
    <scope>NUCLEOTIDE SEQUENCE [LARGE SCALE GENOMIC DNA]</scope>
    <source>
        <strain evidence="3">cv. Menghai</strain>
        <tissue evidence="2">Leaf</tissue>
    </source>
</reference>
<dbReference type="Proteomes" id="UP000479710">
    <property type="component" value="Unassembled WGS sequence"/>
</dbReference>
<dbReference type="AlphaFoldDB" id="A0A6G1C1S1"/>
<evidence type="ECO:0000256" key="1">
    <source>
        <dbReference type="SAM" id="MobiDB-lite"/>
    </source>
</evidence>
<organism evidence="2 3">
    <name type="scientific">Oryza meyeriana var. granulata</name>
    <dbReference type="NCBI Taxonomy" id="110450"/>
    <lineage>
        <taxon>Eukaryota</taxon>
        <taxon>Viridiplantae</taxon>
        <taxon>Streptophyta</taxon>
        <taxon>Embryophyta</taxon>
        <taxon>Tracheophyta</taxon>
        <taxon>Spermatophyta</taxon>
        <taxon>Magnoliopsida</taxon>
        <taxon>Liliopsida</taxon>
        <taxon>Poales</taxon>
        <taxon>Poaceae</taxon>
        <taxon>BOP clade</taxon>
        <taxon>Oryzoideae</taxon>
        <taxon>Oryzeae</taxon>
        <taxon>Oryzinae</taxon>
        <taxon>Oryza</taxon>
        <taxon>Oryza meyeriana</taxon>
    </lineage>
</organism>
<evidence type="ECO:0000313" key="2">
    <source>
        <dbReference type="EMBL" id="KAF0894388.1"/>
    </source>
</evidence>
<name>A0A6G1C1S1_9ORYZ</name>
<dbReference type="EMBL" id="SPHZ02000011">
    <property type="protein sequence ID" value="KAF0894388.1"/>
    <property type="molecule type" value="Genomic_DNA"/>
</dbReference>
<accession>A0A6G1C1S1</accession>
<sequence length="66" mass="6855">MFGASQDREPFEVRESVQAKERMATGLGVEVVGSGVTVQTQSVQPSSAAVAEGDQAVGANEAEAFR</sequence>
<protein>
    <submittedName>
        <fullName evidence="2">Uncharacterized protein</fullName>
    </submittedName>
</protein>
<comment type="caution">
    <text evidence="2">The sequence shown here is derived from an EMBL/GenBank/DDBJ whole genome shotgun (WGS) entry which is preliminary data.</text>
</comment>
<keyword evidence="3" id="KW-1185">Reference proteome</keyword>
<feature type="region of interest" description="Disordered" evidence="1">
    <location>
        <begin position="47"/>
        <end position="66"/>
    </location>
</feature>
<evidence type="ECO:0000313" key="3">
    <source>
        <dbReference type="Proteomes" id="UP000479710"/>
    </source>
</evidence>
<proteinExistence type="predicted"/>